<evidence type="ECO:0000313" key="8">
    <source>
        <dbReference type="Proteomes" id="UP001321473"/>
    </source>
</evidence>
<feature type="transmembrane region" description="Helical" evidence="6">
    <location>
        <begin position="26"/>
        <end position="46"/>
    </location>
</feature>
<accession>A0AAQ4EQH4</accession>
<protein>
    <recommendedName>
        <fullName evidence="9">Monocarboxylate transporter</fullName>
    </recommendedName>
</protein>
<evidence type="ECO:0008006" key="9">
    <source>
        <dbReference type="Google" id="ProtNLM"/>
    </source>
</evidence>
<dbReference type="InterPro" id="IPR036259">
    <property type="entry name" value="MFS_trans_sf"/>
</dbReference>
<dbReference type="Proteomes" id="UP001321473">
    <property type="component" value="Unassembled WGS sequence"/>
</dbReference>
<dbReference type="InterPro" id="IPR011701">
    <property type="entry name" value="MFS"/>
</dbReference>
<evidence type="ECO:0000256" key="1">
    <source>
        <dbReference type="ARBA" id="ARBA00004141"/>
    </source>
</evidence>
<dbReference type="Gene3D" id="1.20.1250.20">
    <property type="entry name" value="MFS general substrate transporter like domains"/>
    <property type="match status" value="1"/>
</dbReference>
<comment type="caution">
    <text evidence="7">The sequence shown here is derived from an EMBL/GenBank/DDBJ whole genome shotgun (WGS) entry which is preliminary data.</text>
</comment>
<gene>
    <name evidence="7" type="ORF">V5799_029631</name>
</gene>
<keyword evidence="8" id="KW-1185">Reference proteome</keyword>
<evidence type="ECO:0000256" key="6">
    <source>
        <dbReference type="SAM" id="Phobius"/>
    </source>
</evidence>
<evidence type="ECO:0000256" key="2">
    <source>
        <dbReference type="ARBA" id="ARBA00022448"/>
    </source>
</evidence>
<sequence length="300" mass="32441">MFTIGGLSAIVFPALAEVSYAAYGIHGAFLLYGATLLNAIPFVFLLKSPLWLDAPKHKRVLVLDSSTPCKVDDEFSEEECDQNGVREAGVNLESRSTQDWKENATNASTGAVLGERAVSRVFLKDRLRINVAAREVKHAVKPFLTCVFWLDAMSFSAVTMGMVMFVSTSTDYAIDQGISSANAVFLLHAYSVSDILIRPLTGVAVDSKLLSLESTMLLGFLFQGVAFEMLAWFSALHGILIASALMGATCGSRIALQAPALVKNFGMERLPTMIGAMSWCMGIVLLLRPPIVGTEAHNIL</sequence>
<dbReference type="EMBL" id="JARKHS020012279">
    <property type="protein sequence ID" value="KAK8777024.1"/>
    <property type="molecule type" value="Genomic_DNA"/>
</dbReference>
<dbReference type="GO" id="GO:0022857">
    <property type="term" value="F:transmembrane transporter activity"/>
    <property type="evidence" value="ECO:0007669"/>
    <property type="project" value="InterPro"/>
</dbReference>
<organism evidence="7 8">
    <name type="scientific">Amblyomma americanum</name>
    <name type="common">Lone star tick</name>
    <dbReference type="NCBI Taxonomy" id="6943"/>
    <lineage>
        <taxon>Eukaryota</taxon>
        <taxon>Metazoa</taxon>
        <taxon>Ecdysozoa</taxon>
        <taxon>Arthropoda</taxon>
        <taxon>Chelicerata</taxon>
        <taxon>Arachnida</taxon>
        <taxon>Acari</taxon>
        <taxon>Parasitiformes</taxon>
        <taxon>Ixodida</taxon>
        <taxon>Ixodoidea</taxon>
        <taxon>Ixodidae</taxon>
        <taxon>Amblyomminae</taxon>
        <taxon>Amblyomma</taxon>
    </lineage>
</organism>
<reference evidence="7 8" key="1">
    <citation type="journal article" date="2023" name="Arcadia Sci">
        <title>De novo assembly of a long-read Amblyomma americanum tick genome.</title>
        <authorList>
            <person name="Chou S."/>
            <person name="Poskanzer K.E."/>
            <person name="Rollins M."/>
            <person name="Thuy-Boun P.S."/>
        </authorList>
    </citation>
    <scope>NUCLEOTIDE SEQUENCE [LARGE SCALE GENOMIC DNA]</scope>
    <source>
        <strain evidence="7">F_SG_1</strain>
        <tissue evidence="7">Salivary glands</tissue>
    </source>
</reference>
<keyword evidence="3 6" id="KW-0812">Transmembrane</keyword>
<keyword evidence="2" id="KW-0813">Transport</keyword>
<evidence type="ECO:0000256" key="4">
    <source>
        <dbReference type="ARBA" id="ARBA00022989"/>
    </source>
</evidence>
<keyword evidence="5 6" id="KW-0472">Membrane</keyword>
<comment type="subcellular location">
    <subcellularLocation>
        <location evidence="1">Membrane</location>
        <topology evidence="1">Multi-pass membrane protein</topology>
    </subcellularLocation>
</comment>
<proteinExistence type="predicted"/>
<evidence type="ECO:0000313" key="7">
    <source>
        <dbReference type="EMBL" id="KAK8777024.1"/>
    </source>
</evidence>
<dbReference type="PANTHER" id="PTHR43385">
    <property type="entry name" value="RIBOFLAVIN TRANSPORTER RIBJ"/>
    <property type="match status" value="1"/>
</dbReference>
<name>A0AAQ4EQH4_AMBAM</name>
<dbReference type="SUPFAM" id="SSF103473">
    <property type="entry name" value="MFS general substrate transporter"/>
    <property type="match status" value="1"/>
</dbReference>
<dbReference type="AlphaFoldDB" id="A0AAQ4EQH4"/>
<dbReference type="Pfam" id="PF07690">
    <property type="entry name" value="MFS_1"/>
    <property type="match status" value="1"/>
</dbReference>
<evidence type="ECO:0000256" key="5">
    <source>
        <dbReference type="ARBA" id="ARBA00023136"/>
    </source>
</evidence>
<dbReference type="InterPro" id="IPR052983">
    <property type="entry name" value="MFS_Riboflavin_Transporter"/>
</dbReference>
<dbReference type="PANTHER" id="PTHR43385:SF1">
    <property type="entry name" value="RIBOFLAVIN TRANSPORTER RIBJ"/>
    <property type="match status" value="1"/>
</dbReference>
<keyword evidence="4 6" id="KW-1133">Transmembrane helix</keyword>
<feature type="transmembrane region" description="Helical" evidence="6">
    <location>
        <begin position="270"/>
        <end position="291"/>
    </location>
</feature>
<feature type="transmembrane region" description="Helical" evidence="6">
    <location>
        <begin position="143"/>
        <end position="166"/>
    </location>
</feature>
<dbReference type="GO" id="GO:0016020">
    <property type="term" value="C:membrane"/>
    <property type="evidence" value="ECO:0007669"/>
    <property type="project" value="UniProtKB-SubCell"/>
</dbReference>
<feature type="transmembrane region" description="Helical" evidence="6">
    <location>
        <begin position="239"/>
        <end position="258"/>
    </location>
</feature>
<evidence type="ECO:0000256" key="3">
    <source>
        <dbReference type="ARBA" id="ARBA00022692"/>
    </source>
</evidence>